<dbReference type="SUPFAM" id="SSF53474">
    <property type="entry name" value="alpha/beta-Hydrolases"/>
    <property type="match status" value="1"/>
</dbReference>
<sequence>MSRPVAAAQAPAEVYLLRGGVVGIFSTGMNDIGSLLAQRGVNAVVQGHTSWNTIASRIIMERQKFGRAPLALVGHSFGADAVVKIAEVVRREKIPVNVLISLAATNPDPVPSNVKRAVGYYFSEHGWGLPLAAGPGFSGKLSNRDYSGDSGVSHFNIDKQHAIQDEIMQLVLWSVGQ</sequence>
<protein>
    <submittedName>
        <fullName evidence="1">Lipase</fullName>
    </submittedName>
</protein>
<reference evidence="2" key="1">
    <citation type="submission" date="2018-08" db="EMBL/GenBank/DDBJ databases">
        <authorList>
            <person name="Im W.T."/>
        </authorList>
    </citation>
    <scope>NUCLEOTIDE SEQUENCE [LARGE SCALE GENOMIC DNA]</scope>
    <source>
        <strain evidence="2">LA-28</strain>
    </source>
</reference>
<keyword evidence="2" id="KW-1185">Reference proteome</keyword>
<comment type="caution">
    <text evidence="1">The sequence shown here is derived from an EMBL/GenBank/DDBJ whole genome shotgun (WGS) entry which is preliminary data.</text>
</comment>
<organism evidence="1 2">
    <name type="scientific">Mesorhizobium denitrificans</name>
    <dbReference type="NCBI Taxonomy" id="2294114"/>
    <lineage>
        <taxon>Bacteria</taxon>
        <taxon>Pseudomonadati</taxon>
        <taxon>Pseudomonadota</taxon>
        <taxon>Alphaproteobacteria</taxon>
        <taxon>Hyphomicrobiales</taxon>
        <taxon>Phyllobacteriaceae</taxon>
        <taxon>Mesorhizobium</taxon>
    </lineage>
</organism>
<accession>A0A371XIU8</accession>
<evidence type="ECO:0000313" key="1">
    <source>
        <dbReference type="EMBL" id="RFC69166.1"/>
    </source>
</evidence>
<gene>
    <name evidence="1" type="ORF">DY251_02795</name>
</gene>
<dbReference type="InterPro" id="IPR029058">
    <property type="entry name" value="AB_hydrolase_fold"/>
</dbReference>
<dbReference type="Proteomes" id="UP000262379">
    <property type="component" value="Unassembled WGS sequence"/>
</dbReference>
<name>A0A371XIU8_9HYPH</name>
<dbReference type="EMBL" id="QURN01000002">
    <property type="protein sequence ID" value="RFC69166.1"/>
    <property type="molecule type" value="Genomic_DNA"/>
</dbReference>
<evidence type="ECO:0000313" key="2">
    <source>
        <dbReference type="Proteomes" id="UP000262379"/>
    </source>
</evidence>
<dbReference type="AlphaFoldDB" id="A0A371XIU8"/>
<proteinExistence type="predicted"/>